<evidence type="ECO:0000256" key="1">
    <source>
        <dbReference type="SAM" id="MobiDB-lite"/>
    </source>
</evidence>
<dbReference type="InterPro" id="IPR055338">
    <property type="entry name" value="YqfX-like"/>
</dbReference>
<dbReference type="Proteomes" id="UP000283095">
    <property type="component" value="Chromosome"/>
</dbReference>
<feature type="transmembrane region" description="Helical" evidence="2">
    <location>
        <begin position="94"/>
        <end position="117"/>
    </location>
</feature>
<gene>
    <name evidence="3" type="ORF">BAOM_3797</name>
</gene>
<name>A0A3Q9RQ97_9BACI</name>
<accession>A0A3Q9RQ97</accession>
<dbReference type="AlphaFoldDB" id="A0A3Q9RQ97"/>
<feature type="region of interest" description="Disordered" evidence="1">
    <location>
        <begin position="1"/>
        <end position="41"/>
    </location>
</feature>
<feature type="compositionally biased region" description="Polar residues" evidence="1">
    <location>
        <begin position="1"/>
        <end position="10"/>
    </location>
</feature>
<dbReference type="KEGG" id="pasa:BAOM_3797"/>
<dbReference type="RefSeq" id="WP_180319793.1">
    <property type="nucleotide sequence ID" value="NZ_CP026095.1"/>
</dbReference>
<proteinExistence type="predicted"/>
<evidence type="ECO:0000313" key="4">
    <source>
        <dbReference type="Proteomes" id="UP000283095"/>
    </source>
</evidence>
<reference evidence="3 4" key="1">
    <citation type="submission" date="2018-01" db="EMBL/GenBank/DDBJ databases">
        <title>Bacillus asahii Genome sequencing and assembly.</title>
        <authorList>
            <person name="Jiang H."/>
            <person name="Feng Y."/>
            <person name="Zhao F."/>
            <person name="Lin X."/>
        </authorList>
    </citation>
    <scope>NUCLEOTIDE SEQUENCE [LARGE SCALE GENOMIC DNA]</scope>
    <source>
        <strain evidence="3 4">OM18</strain>
    </source>
</reference>
<keyword evidence="2" id="KW-0472">Membrane</keyword>
<keyword evidence="2" id="KW-0812">Transmembrane</keyword>
<organism evidence="3 4">
    <name type="scientific">Peribacillus asahii</name>
    <dbReference type="NCBI Taxonomy" id="228899"/>
    <lineage>
        <taxon>Bacteria</taxon>
        <taxon>Bacillati</taxon>
        <taxon>Bacillota</taxon>
        <taxon>Bacilli</taxon>
        <taxon>Bacillales</taxon>
        <taxon>Bacillaceae</taxon>
        <taxon>Peribacillus</taxon>
    </lineage>
</organism>
<evidence type="ECO:0000313" key="3">
    <source>
        <dbReference type="EMBL" id="AZV44406.1"/>
    </source>
</evidence>
<evidence type="ECO:0000256" key="2">
    <source>
        <dbReference type="SAM" id="Phobius"/>
    </source>
</evidence>
<dbReference type="PANTHER" id="PTHR40040:SF1">
    <property type="entry name" value="MEMBRANE PROTEIN"/>
    <property type="match status" value="1"/>
</dbReference>
<sequence length="151" mass="16144">MEENRYTSVDNEVRLTPKPMDSTSTSTSTSQIHQTVDEDRNRYESGEAVKNHYLEETSAEVAAPISNRGQATNSERYDDPAYGIGFGGTLVGTLALIASILSLFMMPILLGIVGIVAGFIARSKGAKSLGAWAIGIGAVSIIVGIFILPFF</sequence>
<keyword evidence="2" id="KW-1133">Transmembrane helix</keyword>
<dbReference type="PANTHER" id="PTHR40040">
    <property type="entry name" value="SMALL HYDROPHOBIC PROTEIN-RELATED"/>
    <property type="match status" value="1"/>
</dbReference>
<protein>
    <submittedName>
        <fullName evidence="3">Membrane protein</fullName>
    </submittedName>
</protein>
<feature type="transmembrane region" description="Helical" evidence="2">
    <location>
        <begin position="129"/>
        <end position="150"/>
    </location>
</feature>
<dbReference type="EMBL" id="CP026095">
    <property type="protein sequence ID" value="AZV44406.1"/>
    <property type="molecule type" value="Genomic_DNA"/>
</dbReference>